<dbReference type="InterPro" id="IPR002798">
    <property type="entry name" value="SpoIIM-like"/>
</dbReference>
<comment type="subcellular location">
    <subcellularLocation>
        <location evidence="1">Cell membrane</location>
        <topology evidence="1">Multi-pass membrane protein</topology>
    </subcellularLocation>
    <text evidence="1">Localizes to the sporulation septum and to the second division site within the mother cell. Before the start of engulfment localizes to the septal midpoint, then spreads throughout the septum prior to becoming enriched at the leading edge of the engulfing membrane, where it remains until the completion of membrane migration. Some remain partially trapped at the septum during engulfment and upon completion of engulfment become dispersed in the outer forespore membrane. Localization of the MPD complex to the septal membrane is dependent on SpoIIB.</text>
</comment>
<keyword evidence="2" id="KW-1133">Transmembrane helix</keyword>
<reference evidence="3" key="1">
    <citation type="submission" date="2021-01" db="EMBL/GenBank/DDBJ databases">
        <title>Genomic Encyclopedia of Type Strains, Phase IV (KMG-IV): sequencing the most valuable type-strain genomes for metagenomic binning, comparative biology and taxonomic classification.</title>
        <authorList>
            <person name="Goeker M."/>
        </authorList>
    </citation>
    <scope>NUCLEOTIDE SEQUENCE</scope>
    <source>
        <strain evidence="3">DSM 21943</strain>
    </source>
</reference>
<accession>A0ABS2SRS6</accession>
<keyword evidence="1 2" id="KW-0812">Transmembrane</keyword>
<evidence type="ECO:0000256" key="1">
    <source>
        <dbReference type="PIRNR" id="PIRNR038973"/>
    </source>
</evidence>
<feature type="transmembrane region" description="Helical" evidence="2">
    <location>
        <begin position="84"/>
        <end position="107"/>
    </location>
</feature>
<gene>
    <name evidence="3" type="ORF">JOC54_001438</name>
</gene>
<feature type="transmembrane region" description="Helical" evidence="2">
    <location>
        <begin position="20"/>
        <end position="42"/>
    </location>
</feature>
<organism evidence="3 4">
    <name type="scientific">Shouchella xiaoxiensis</name>
    <dbReference type="NCBI Taxonomy" id="766895"/>
    <lineage>
        <taxon>Bacteria</taxon>
        <taxon>Bacillati</taxon>
        <taxon>Bacillota</taxon>
        <taxon>Bacilli</taxon>
        <taxon>Bacillales</taxon>
        <taxon>Bacillaceae</taxon>
        <taxon>Shouchella</taxon>
    </lineage>
</organism>
<evidence type="ECO:0000313" key="3">
    <source>
        <dbReference type="EMBL" id="MBM7838207.1"/>
    </source>
</evidence>
<keyword evidence="1" id="KW-0749">Sporulation</keyword>
<dbReference type="EMBL" id="JAFBCV010000003">
    <property type="protein sequence ID" value="MBM7838207.1"/>
    <property type="molecule type" value="Genomic_DNA"/>
</dbReference>
<dbReference type="NCBIfam" id="TIGR02831">
    <property type="entry name" value="spo_II_M"/>
    <property type="match status" value="1"/>
</dbReference>
<feature type="transmembrane region" description="Helical" evidence="2">
    <location>
        <begin position="182"/>
        <end position="210"/>
    </location>
</feature>
<evidence type="ECO:0000256" key="2">
    <source>
        <dbReference type="SAM" id="Phobius"/>
    </source>
</evidence>
<keyword evidence="1 2" id="KW-0472">Membrane</keyword>
<proteinExistence type="predicted"/>
<comment type="function">
    <text evidence="1">Required for complete septum migration and engulfment of the forespore compartment during sporulation. Required for stabilizing and recruiting of SpoIIP to the septal membrane.</text>
</comment>
<comment type="subunit">
    <text evidence="1">Component of the MPD complex composed of SpoIIM, SpoIIP and SpoIID.</text>
</comment>
<keyword evidence="1" id="KW-1003">Cell membrane</keyword>
<dbReference type="Proteomes" id="UP001179280">
    <property type="component" value="Unassembled WGS sequence"/>
</dbReference>
<feature type="transmembrane region" description="Helical" evidence="2">
    <location>
        <begin position="114"/>
        <end position="135"/>
    </location>
</feature>
<comment type="caution">
    <text evidence="3">The sequence shown here is derived from an EMBL/GenBank/DDBJ whole genome shotgun (WGS) entry which is preliminary data.</text>
</comment>
<dbReference type="InterPro" id="IPR014196">
    <property type="entry name" value="SpoIIM"/>
</dbReference>
<keyword evidence="4" id="KW-1185">Reference proteome</keyword>
<protein>
    <recommendedName>
        <fullName evidence="1">Stage II sporulation protein M</fullName>
    </recommendedName>
</protein>
<dbReference type="Pfam" id="PF01944">
    <property type="entry name" value="SpoIIM"/>
    <property type="match status" value="1"/>
</dbReference>
<dbReference type="RefSeq" id="WP_204465340.1">
    <property type="nucleotide sequence ID" value="NZ_JAFBCV010000003.1"/>
</dbReference>
<name>A0ABS2SRS6_9BACI</name>
<sequence>MKSNRLYQRIVAHILDYKSIYLFVCILFLMGVIFGAILVNSLSLTQRHDLFMYLSQFFHEMKNGYIETSPGELFLHSFTHYGKYIGLMWILGISMIGLPIIFVLLFMKGVIVGFTVGFLVNQMGAQGFFLAFVSVLPQNFILVPAFIVVGTLSVSFSLRLLRQTFTKGYNEPVFPHFLRYTVMILIIGSAVTFAAVIEAYIAPVLMKWIISAF</sequence>
<dbReference type="PIRSF" id="PIRSF038973">
    <property type="entry name" value="SpoIIM"/>
    <property type="match status" value="1"/>
</dbReference>
<evidence type="ECO:0000313" key="4">
    <source>
        <dbReference type="Proteomes" id="UP001179280"/>
    </source>
</evidence>
<feature type="transmembrane region" description="Helical" evidence="2">
    <location>
        <begin position="141"/>
        <end position="161"/>
    </location>
</feature>